<dbReference type="RefSeq" id="WP_162446783.1">
    <property type="nucleotide sequence ID" value="NZ_CP048222.1"/>
</dbReference>
<dbReference type="Gene3D" id="2.30.40.10">
    <property type="entry name" value="Urease, subunit C, domain 1"/>
    <property type="match status" value="2"/>
</dbReference>
<dbReference type="InterPro" id="IPR051781">
    <property type="entry name" value="Metallo-dep_Hydrolase"/>
</dbReference>
<dbReference type="InterPro" id="IPR011059">
    <property type="entry name" value="Metal-dep_hydrolase_composite"/>
</dbReference>
<dbReference type="InterPro" id="IPR032466">
    <property type="entry name" value="Metal_Hydrolase"/>
</dbReference>
<dbReference type="Gene3D" id="3.40.50.10910">
    <property type="entry name" value="Amidohydrolase"/>
    <property type="match status" value="1"/>
</dbReference>
<keyword evidence="3" id="KW-0378">Hydrolase</keyword>
<dbReference type="Gene3D" id="3.30.110.90">
    <property type="entry name" value="Amidohydrolase"/>
    <property type="match status" value="1"/>
</dbReference>
<accession>A0A6C0GSQ6</accession>
<dbReference type="PROSITE" id="PS51257">
    <property type="entry name" value="PROKAR_LIPOPROTEIN"/>
    <property type="match status" value="1"/>
</dbReference>
<dbReference type="InterPro" id="IPR006680">
    <property type="entry name" value="Amidohydro-rel"/>
</dbReference>
<evidence type="ECO:0000313" key="4">
    <source>
        <dbReference type="Proteomes" id="UP000480178"/>
    </source>
</evidence>
<dbReference type="PANTHER" id="PTHR43135:SF3">
    <property type="entry name" value="ALPHA-D-RIBOSE 1-METHYLPHOSPHONATE 5-TRIPHOSPHATE DIPHOSPHATASE"/>
    <property type="match status" value="1"/>
</dbReference>
<dbReference type="KEGG" id="rhoz:GXP67_31330"/>
<organism evidence="3 4">
    <name type="scientific">Rhodocytophaga rosea</name>
    <dbReference type="NCBI Taxonomy" id="2704465"/>
    <lineage>
        <taxon>Bacteria</taxon>
        <taxon>Pseudomonadati</taxon>
        <taxon>Bacteroidota</taxon>
        <taxon>Cytophagia</taxon>
        <taxon>Cytophagales</taxon>
        <taxon>Rhodocytophagaceae</taxon>
        <taxon>Rhodocytophaga</taxon>
    </lineage>
</organism>
<dbReference type="GO" id="GO:0016810">
    <property type="term" value="F:hydrolase activity, acting on carbon-nitrogen (but not peptide) bonds"/>
    <property type="evidence" value="ECO:0007669"/>
    <property type="project" value="InterPro"/>
</dbReference>
<dbReference type="PANTHER" id="PTHR43135">
    <property type="entry name" value="ALPHA-D-RIBOSE 1-METHYLPHOSPHONATE 5-TRIPHOSPHATE DIPHOSPHATASE"/>
    <property type="match status" value="1"/>
</dbReference>
<feature type="chain" id="PRO_5025516164" evidence="1">
    <location>
        <begin position="22"/>
        <end position="458"/>
    </location>
</feature>
<feature type="signal peptide" evidence="1">
    <location>
        <begin position="1"/>
        <end position="21"/>
    </location>
</feature>
<keyword evidence="1" id="KW-0732">Signal</keyword>
<evidence type="ECO:0000313" key="3">
    <source>
        <dbReference type="EMBL" id="QHT70824.1"/>
    </source>
</evidence>
<evidence type="ECO:0000256" key="1">
    <source>
        <dbReference type="SAM" id="SignalP"/>
    </source>
</evidence>
<dbReference type="SUPFAM" id="SSF51556">
    <property type="entry name" value="Metallo-dependent hydrolases"/>
    <property type="match status" value="1"/>
</dbReference>
<dbReference type="EMBL" id="CP048222">
    <property type="protein sequence ID" value="QHT70824.1"/>
    <property type="molecule type" value="Genomic_DNA"/>
</dbReference>
<reference evidence="3 4" key="1">
    <citation type="submission" date="2020-01" db="EMBL/GenBank/DDBJ databases">
        <authorList>
            <person name="Kim M.K."/>
        </authorList>
    </citation>
    <scope>NUCLEOTIDE SEQUENCE [LARGE SCALE GENOMIC DNA]</scope>
    <source>
        <strain evidence="3 4">172606-1</strain>
    </source>
</reference>
<keyword evidence="4" id="KW-1185">Reference proteome</keyword>
<proteinExistence type="predicted"/>
<dbReference type="Gene3D" id="3.20.20.140">
    <property type="entry name" value="Metal-dependent hydrolases"/>
    <property type="match status" value="1"/>
</dbReference>
<dbReference type="SUPFAM" id="SSF51338">
    <property type="entry name" value="Composite domain of metallo-dependent hydrolases"/>
    <property type="match status" value="1"/>
</dbReference>
<gene>
    <name evidence="3" type="ORF">GXP67_31330</name>
</gene>
<dbReference type="AlphaFoldDB" id="A0A6C0GSQ6"/>
<dbReference type="Proteomes" id="UP000480178">
    <property type="component" value="Chromosome"/>
</dbReference>
<dbReference type="Pfam" id="PF01979">
    <property type="entry name" value="Amidohydro_1"/>
    <property type="match status" value="1"/>
</dbReference>
<evidence type="ECO:0000259" key="2">
    <source>
        <dbReference type="Pfam" id="PF01979"/>
    </source>
</evidence>
<sequence length="458" mass="51600">MKLLIYIVGSLLLLSCKPAYDLQITHANIFDTKKGIVLENKTILINADTIVAVVESNKSVKAKKTINASGKLVTPGIIDTHIHPMHFFGDYDEAPTYLAEDSLPYLRKKFSDNYLPYGVTTVMIMGQPETWLKPILTWSTHPLPKFTNIYTTGGALISKEERKTYIGHISVESPMAARQKVLDYYKMGIRHVKLYWRLRRPEFEAAYKTADSLEMQVYGHIDNGIMSMDTTLAIGLNNYEHLFTIMHSIAFSQEEEKKFVVGLEAVYGKGMLDSIPFLEGIMNEARFIVDNKSEALDSLLTRLTKERATFSSTIHLFADKFGLTYFADPNNKLAAQISKNKMQHNKDNFKAFMQIVKKVQEKGIKLRIGTDVPNGGKAVLSEQLLLSEYGFSIASIIEISTINGAMSLKMENKYGSLEKGKKADLIIYEKSPFEDYKNFLSSRIIVKDGVILTNPASK</sequence>
<name>A0A6C0GSQ6_9BACT</name>
<feature type="domain" description="Amidohydrolase-related" evidence="2">
    <location>
        <begin position="72"/>
        <end position="438"/>
    </location>
</feature>
<protein>
    <submittedName>
        <fullName evidence="3">Amidohydrolase family protein</fullName>
    </submittedName>
</protein>